<evidence type="ECO:0000256" key="2">
    <source>
        <dbReference type="ARBA" id="ARBA00023242"/>
    </source>
</evidence>
<dbReference type="GO" id="GO:0070628">
    <property type="term" value="F:proteasome binding"/>
    <property type="evidence" value="ECO:0007669"/>
    <property type="project" value="TreeGrafter"/>
</dbReference>
<comment type="subcellular location">
    <subcellularLocation>
        <location evidence="3">Cytoplasm</location>
    </subcellularLocation>
    <subcellularLocation>
        <location evidence="3">Nucleus</location>
    </subcellularLocation>
</comment>
<comment type="function">
    <text evidence="3">Involved in ubiquitin-mediated protein degradation. Regulatory factor in the ubiquitin/proteasome pathway that controls the turnover of proteasome substrates. Targets proteasomes to the nucleus and facilitates the degradation of nuclear proteins.</text>
</comment>
<evidence type="ECO:0000256" key="3">
    <source>
        <dbReference type="RuleBase" id="RU368013"/>
    </source>
</evidence>
<comment type="subunit">
    <text evidence="3">Binds the proteasome.</text>
</comment>
<gene>
    <name evidence="5" type="ORF">BDEG_21101</name>
</gene>
<dbReference type="GO" id="GO:0005737">
    <property type="term" value="C:cytoplasm"/>
    <property type="evidence" value="ECO:0007669"/>
    <property type="project" value="UniProtKB-SubCell"/>
</dbReference>
<keyword evidence="3" id="KW-0653">Protein transport</keyword>
<dbReference type="VEuPathDB" id="FungiDB:BDEG_21101"/>
<keyword evidence="2 3" id="KW-0539">Nucleus</keyword>
<dbReference type="OrthoDB" id="10061064at2759"/>
<evidence type="ECO:0000256" key="4">
    <source>
        <dbReference type="SAM" id="MobiDB-lite"/>
    </source>
</evidence>
<feature type="compositionally biased region" description="Low complexity" evidence="4">
    <location>
        <begin position="25"/>
        <end position="39"/>
    </location>
</feature>
<feature type="region of interest" description="Disordered" evidence="4">
    <location>
        <begin position="1"/>
        <end position="75"/>
    </location>
</feature>
<reference evidence="5 6" key="1">
    <citation type="submission" date="2006-10" db="EMBL/GenBank/DDBJ databases">
        <title>The Genome Sequence of Batrachochytrium dendrobatidis JEL423.</title>
        <authorList>
            <consortium name="The Broad Institute Genome Sequencing Platform"/>
            <person name="Birren B."/>
            <person name="Lander E."/>
            <person name="Galagan J."/>
            <person name="Cuomo C."/>
            <person name="Devon K."/>
            <person name="Jaffe D."/>
            <person name="Butler J."/>
            <person name="Alvarez P."/>
            <person name="Gnerre S."/>
            <person name="Grabherr M."/>
            <person name="Kleber M."/>
            <person name="Mauceli E."/>
            <person name="Brockman W."/>
            <person name="Young S."/>
            <person name="LaButti K."/>
            <person name="Sykes S."/>
            <person name="DeCaprio D."/>
            <person name="Crawford M."/>
            <person name="Koehrsen M."/>
            <person name="Engels R."/>
            <person name="Montgomery P."/>
            <person name="Pearson M."/>
            <person name="Howarth C."/>
            <person name="Larson L."/>
            <person name="White J."/>
            <person name="O'Leary S."/>
            <person name="Kodira C."/>
            <person name="Zeng Q."/>
            <person name="Yandava C."/>
            <person name="Alvarado L."/>
            <person name="Longcore J."/>
            <person name="James T."/>
        </authorList>
    </citation>
    <scope>NUCLEOTIDE SEQUENCE [LARGE SCALE GENOMIC DNA]</scope>
    <source>
        <strain evidence="5 6">JEL423</strain>
    </source>
</reference>
<sequence>MQTLTPVKPSRKRNLLSYMMDRSSPEYNSSESYNANSVNTMDRASYETDGYQNAMSKRPRWQQSEVDDSDHQQQQPAMALFSTNDNRTKAAVTPQKNSFQQHHVSNTTADTLTDTAANPTSLAPQFQPFVSSDNTGSNTHAVRMGELMQFLDKQQLLNLLINVMAVHPDIQPTVANMIPRPTIDSVAHILSVYEKTLADAFPYSKVGPDRSDYSYNRVRPHIEDLCNTILHYLDTFTLSCSFPHSLQHEYPATAFSYLHMATSIVHRLPVWNNEVRNTETRTAVYEQLGRRWRMVVAEVGSQAGEQGKVYGSYMVGEWARNLHLHAAQVKQAYGLGEALQEFKRQLGWIIGLEPGKDSTVATSLSCASSLPCLIRQGTSGLDMWT</sequence>
<dbReference type="PANTHER" id="PTHR28032">
    <property type="entry name" value="FI02826P"/>
    <property type="match status" value="1"/>
</dbReference>
<name>A0A177WAG4_BATDL</name>
<evidence type="ECO:0000313" key="5">
    <source>
        <dbReference type="EMBL" id="OAJ37023.1"/>
    </source>
</evidence>
<dbReference type="InterPro" id="IPR038422">
    <property type="entry name" value="Cut8/Sts1_sf"/>
</dbReference>
<dbReference type="STRING" id="403673.A0A177WAG4"/>
<proteinExistence type="inferred from homology"/>
<evidence type="ECO:0000313" key="6">
    <source>
        <dbReference type="Proteomes" id="UP000077115"/>
    </source>
</evidence>
<accession>A0A177WAG4</accession>
<dbReference type="AlphaFoldDB" id="A0A177WAG4"/>
<dbReference type="GO" id="GO:0071630">
    <property type="term" value="P:nuclear protein quality control by the ubiquitin-proteasome system"/>
    <property type="evidence" value="ECO:0007669"/>
    <property type="project" value="UniProtKB-UniRule"/>
</dbReference>
<dbReference type="Pfam" id="PF08559">
    <property type="entry name" value="Cut8"/>
    <property type="match status" value="1"/>
</dbReference>
<evidence type="ECO:0000256" key="1">
    <source>
        <dbReference type="ARBA" id="ARBA00006199"/>
    </source>
</evidence>
<dbReference type="GO" id="GO:0015031">
    <property type="term" value="P:protein transport"/>
    <property type="evidence" value="ECO:0007669"/>
    <property type="project" value="UniProtKB-UniRule"/>
</dbReference>
<organism evidence="5 6">
    <name type="scientific">Batrachochytrium dendrobatidis (strain JEL423)</name>
    <dbReference type="NCBI Taxonomy" id="403673"/>
    <lineage>
        <taxon>Eukaryota</taxon>
        <taxon>Fungi</taxon>
        <taxon>Fungi incertae sedis</taxon>
        <taxon>Chytridiomycota</taxon>
        <taxon>Chytridiomycota incertae sedis</taxon>
        <taxon>Chytridiomycetes</taxon>
        <taxon>Rhizophydiales</taxon>
        <taxon>Rhizophydiales incertae sedis</taxon>
        <taxon>Batrachochytrium</taxon>
    </lineage>
</organism>
<reference evidence="5 6" key="2">
    <citation type="submission" date="2016-05" db="EMBL/GenBank/DDBJ databases">
        <title>Lineage-specific infection strategies underlie the spectrum of fungal disease in amphibians.</title>
        <authorList>
            <person name="Cuomo C.A."/>
            <person name="Farrer R.A."/>
            <person name="James T."/>
            <person name="Longcore J."/>
            <person name="Birren B."/>
        </authorList>
    </citation>
    <scope>NUCLEOTIDE SEQUENCE [LARGE SCALE GENOMIC DNA]</scope>
    <source>
        <strain evidence="5 6">JEL423</strain>
    </source>
</reference>
<dbReference type="GO" id="GO:0031144">
    <property type="term" value="P:proteasome localization"/>
    <property type="evidence" value="ECO:0007669"/>
    <property type="project" value="UniProtKB-UniRule"/>
</dbReference>
<dbReference type="InterPro" id="IPR013868">
    <property type="entry name" value="Cut8/Sts1_fam"/>
</dbReference>
<dbReference type="GO" id="GO:0031965">
    <property type="term" value="C:nuclear membrane"/>
    <property type="evidence" value="ECO:0007669"/>
    <property type="project" value="TreeGrafter"/>
</dbReference>
<dbReference type="Proteomes" id="UP000077115">
    <property type="component" value="Unassembled WGS sequence"/>
</dbReference>
<keyword evidence="3" id="KW-0963">Cytoplasm</keyword>
<comment type="similarity">
    <text evidence="1 3">Belongs to the cut8/STS1 family.</text>
</comment>
<dbReference type="EMBL" id="DS022300">
    <property type="protein sequence ID" value="OAJ37023.1"/>
    <property type="molecule type" value="Genomic_DNA"/>
</dbReference>
<keyword evidence="3" id="KW-0813">Transport</keyword>
<protein>
    <recommendedName>
        <fullName evidence="3">Tethering factor for nuclear proteasome STS1</fullName>
    </recommendedName>
</protein>
<dbReference type="Gene3D" id="1.20.58.1590">
    <property type="entry name" value="Tethering factor for nuclear proteasome Cut8/Sts1"/>
    <property type="match status" value="1"/>
</dbReference>
<dbReference type="PANTHER" id="PTHR28032:SF1">
    <property type="entry name" value="FI02826P"/>
    <property type="match status" value="1"/>
</dbReference>